<dbReference type="PROSITE" id="PS50934">
    <property type="entry name" value="SWIRM"/>
    <property type="match status" value="1"/>
</dbReference>
<name>A0A9W8HHK2_9FUNG</name>
<dbReference type="GO" id="GO:0006357">
    <property type="term" value="P:regulation of transcription by RNA polymerase II"/>
    <property type="evidence" value="ECO:0007669"/>
    <property type="project" value="TreeGrafter"/>
</dbReference>
<proteinExistence type="predicted"/>
<evidence type="ECO:0000259" key="2">
    <source>
        <dbReference type="PROSITE" id="PS50934"/>
    </source>
</evidence>
<dbReference type="GO" id="GO:0003713">
    <property type="term" value="F:transcription coactivator activity"/>
    <property type="evidence" value="ECO:0007669"/>
    <property type="project" value="TreeGrafter"/>
</dbReference>
<dbReference type="InterPro" id="IPR007526">
    <property type="entry name" value="SWIRM"/>
</dbReference>
<dbReference type="GO" id="GO:0005634">
    <property type="term" value="C:nucleus"/>
    <property type="evidence" value="ECO:0007669"/>
    <property type="project" value="TreeGrafter"/>
</dbReference>
<dbReference type="PANTHER" id="PTHR12374">
    <property type="entry name" value="TRANSCRIPTIONAL ADAPTOR 2 ADA2 -RELATED"/>
    <property type="match status" value="1"/>
</dbReference>
<dbReference type="AlphaFoldDB" id="A0A9W8HHK2"/>
<feature type="compositionally biased region" description="Pro residues" evidence="1">
    <location>
        <begin position="90"/>
        <end position="104"/>
    </location>
</feature>
<dbReference type="GO" id="GO:0003682">
    <property type="term" value="F:chromatin binding"/>
    <property type="evidence" value="ECO:0007669"/>
    <property type="project" value="TreeGrafter"/>
</dbReference>
<evidence type="ECO:0000313" key="3">
    <source>
        <dbReference type="EMBL" id="KAJ2785205.1"/>
    </source>
</evidence>
<dbReference type="Gene3D" id="1.10.10.10">
    <property type="entry name" value="Winged helix-like DNA-binding domain superfamily/Winged helix DNA-binding domain"/>
    <property type="match status" value="1"/>
</dbReference>
<feature type="region of interest" description="Disordered" evidence="1">
    <location>
        <begin position="1"/>
        <end position="22"/>
    </location>
</feature>
<dbReference type="GO" id="GO:0006338">
    <property type="term" value="P:chromatin remodeling"/>
    <property type="evidence" value="ECO:0007669"/>
    <property type="project" value="TreeGrafter"/>
</dbReference>
<protein>
    <recommendedName>
        <fullName evidence="2">SWIRM domain-containing protein</fullName>
    </recommendedName>
</protein>
<accession>A0A9W8HHK2</accession>
<dbReference type="InterPro" id="IPR009057">
    <property type="entry name" value="Homeodomain-like_sf"/>
</dbReference>
<evidence type="ECO:0000313" key="4">
    <source>
        <dbReference type="Proteomes" id="UP001140217"/>
    </source>
</evidence>
<dbReference type="FunFam" id="1.10.10.10:FF:000087">
    <property type="entry name" value="Transcriptional adapter 2"/>
    <property type="match status" value="1"/>
</dbReference>
<dbReference type="OrthoDB" id="5598695at2759"/>
<dbReference type="EMBL" id="JANBUL010000014">
    <property type="protein sequence ID" value="KAJ2785205.1"/>
    <property type="molecule type" value="Genomic_DNA"/>
</dbReference>
<evidence type="ECO:0000256" key="1">
    <source>
        <dbReference type="SAM" id="MobiDB-lite"/>
    </source>
</evidence>
<dbReference type="SUPFAM" id="SSF46689">
    <property type="entry name" value="Homeodomain-like"/>
    <property type="match status" value="1"/>
</dbReference>
<sequence>MPAALSHLRTDKRKRTRPMRSLSVTDARPGFCTLRMAFTDDYQRNPSAYSRALTGSWRPLREERYSAPATPVLGACEIAAAKALLHRTQQPPPPRRQPPPPPVALDPETKPYTTDELAREIFHLRPHTSTCSVKWTKAAPIDISEYPMAEHLAQAERECCSILRLLPTQYLDIKQALVRAGRTRPAGTFKKRDAQKLCRVDVNKTSRVFEWFSKLGWIPPAAPRAGSY</sequence>
<feature type="region of interest" description="Disordered" evidence="1">
    <location>
        <begin position="87"/>
        <end position="110"/>
    </location>
</feature>
<dbReference type="PANTHER" id="PTHR12374:SF20">
    <property type="entry name" value="TRANSCRIPTIONAL ADAPTER 2-ALPHA"/>
    <property type="match status" value="1"/>
</dbReference>
<keyword evidence="4" id="KW-1185">Reference proteome</keyword>
<gene>
    <name evidence="3" type="ORF">H4R18_000656</name>
</gene>
<reference evidence="3" key="1">
    <citation type="submission" date="2022-07" db="EMBL/GenBank/DDBJ databases">
        <title>Phylogenomic reconstructions and comparative analyses of Kickxellomycotina fungi.</title>
        <authorList>
            <person name="Reynolds N.K."/>
            <person name="Stajich J.E."/>
            <person name="Barry K."/>
            <person name="Grigoriev I.V."/>
            <person name="Crous P."/>
            <person name="Smith M.E."/>
        </authorList>
    </citation>
    <scope>NUCLEOTIDE SEQUENCE</scope>
    <source>
        <strain evidence="3">NBRC 105414</strain>
    </source>
</reference>
<feature type="domain" description="SWIRM" evidence="2">
    <location>
        <begin position="132"/>
        <end position="228"/>
    </location>
</feature>
<organism evidence="3 4">
    <name type="scientific">Coemansia javaensis</name>
    <dbReference type="NCBI Taxonomy" id="2761396"/>
    <lineage>
        <taxon>Eukaryota</taxon>
        <taxon>Fungi</taxon>
        <taxon>Fungi incertae sedis</taxon>
        <taxon>Zoopagomycota</taxon>
        <taxon>Kickxellomycotina</taxon>
        <taxon>Kickxellomycetes</taxon>
        <taxon>Kickxellales</taxon>
        <taxon>Kickxellaceae</taxon>
        <taxon>Coemansia</taxon>
    </lineage>
</organism>
<dbReference type="InterPro" id="IPR036388">
    <property type="entry name" value="WH-like_DNA-bd_sf"/>
</dbReference>
<comment type="caution">
    <text evidence="3">The sequence shown here is derived from an EMBL/GenBank/DDBJ whole genome shotgun (WGS) entry which is preliminary data.</text>
</comment>
<dbReference type="Pfam" id="PF04433">
    <property type="entry name" value="SWIRM"/>
    <property type="match status" value="1"/>
</dbReference>
<dbReference type="Proteomes" id="UP001140217">
    <property type="component" value="Unassembled WGS sequence"/>
</dbReference>